<proteinExistence type="predicted"/>
<accession>A0A6G0TUQ7</accession>
<evidence type="ECO:0000313" key="1">
    <source>
        <dbReference type="EMBL" id="KAE9539334.1"/>
    </source>
</evidence>
<dbReference type="AlphaFoldDB" id="A0A6G0TUQ7"/>
<sequence length="184" mass="20447">MSFCTNITEGRLSIVGFIRRSYYIRIDTQDLAYDLISKVSSLVHLANVVTERVTRPASYVRRRHHEGTASVDAYSTHLLVRRRLTFRGWKPMPTAKLATQFMSTAIDIAAGRGPWLKSSAVIIQGMEPGPTAKNTTKPSMDTTAKAPLTTKQEQTFLYSQPSSVPKICSIPNIWDMSSPVVTAN</sequence>
<comment type="caution">
    <text evidence="1">The sequence shown here is derived from an EMBL/GenBank/DDBJ whole genome shotgun (WGS) entry which is preliminary data.</text>
</comment>
<name>A0A6G0TUQ7_APHGL</name>
<dbReference type="OrthoDB" id="6774593at2759"/>
<dbReference type="Proteomes" id="UP000475862">
    <property type="component" value="Unassembled WGS sequence"/>
</dbReference>
<evidence type="ECO:0000313" key="2">
    <source>
        <dbReference type="Proteomes" id="UP000475862"/>
    </source>
</evidence>
<protein>
    <submittedName>
        <fullName evidence="1">Uncharacterized protein</fullName>
    </submittedName>
</protein>
<dbReference type="EMBL" id="VYZN01000014">
    <property type="protein sequence ID" value="KAE9539334.1"/>
    <property type="molecule type" value="Genomic_DNA"/>
</dbReference>
<keyword evidence="2" id="KW-1185">Reference proteome</keyword>
<reference evidence="1 2" key="1">
    <citation type="submission" date="2019-08" db="EMBL/GenBank/DDBJ databases">
        <title>The genome of the soybean aphid Biotype 1, its phylome, world population structure and adaptation to the North American continent.</title>
        <authorList>
            <person name="Giordano R."/>
            <person name="Donthu R.K."/>
            <person name="Hernandez A.G."/>
            <person name="Wright C.L."/>
            <person name="Zimin A.V."/>
        </authorList>
    </citation>
    <scope>NUCLEOTIDE SEQUENCE [LARGE SCALE GENOMIC DNA]</scope>
    <source>
        <tissue evidence="1">Whole aphids</tissue>
    </source>
</reference>
<organism evidence="1 2">
    <name type="scientific">Aphis glycines</name>
    <name type="common">Soybean aphid</name>
    <dbReference type="NCBI Taxonomy" id="307491"/>
    <lineage>
        <taxon>Eukaryota</taxon>
        <taxon>Metazoa</taxon>
        <taxon>Ecdysozoa</taxon>
        <taxon>Arthropoda</taxon>
        <taxon>Hexapoda</taxon>
        <taxon>Insecta</taxon>
        <taxon>Pterygota</taxon>
        <taxon>Neoptera</taxon>
        <taxon>Paraneoptera</taxon>
        <taxon>Hemiptera</taxon>
        <taxon>Sternorrhyncha</taxon>
        <taxon>Aphidomorpha</taxon>
        <taxon>Aphidoidea</taxon>
        <taxon>Aphididae</taxon>
        <taxon>Aphidini</taxon>
        <taxon>Aphis</taxon>
        <taxon>Aphis</taxon>
    </lineage>
</organism>
<gene>
    <name evidence="1" type="ORF">AGLY_004586</name>
</gene>